<keyword evidence="2" id="KW-1185">Reference proteome</keyword>
<evidence type="ECO:0000313" key="2">
    <source>
        <dbReference type="Proteomes" id="UP001159363"/>
    </source>
</evidence>
<name>A0ABQ9I2S6_9NEOP</name>
<dbReference type="EMBL" id="JARBHB010000003">
    <property type="protein sequence ID" value="KAJ8890938.1"/>
    <property type="molecule type" value="Genomic_DNA"/>
</dbReference>
<organism evidence="1 2">
    <name type="scientific">Dryococelus australis</name>
    <dbReference type="NCBI Taxonomy" id="614101"/>
    <lineage>
        <taxon>Eukaryota</taxon>
        <taxon>Metazoa</taxon>
        <taxon>Ecdysozoa</taxon>
        <taxon>Arthropoda</taxon>
        <taxon>Hexapoda</taxon>
        <taxon>Insecta</taxon>
        <taxon>Pterygota</taxon>
        <taxon>Neoptera</taxon>
        <taxon>Polyneoptera</taxon>
        <taxon>Phasmatodea</taxon>
        <taxon>Verophasmatodea</taxon>
        <taxon>Anareolatae</taxon>
        <taxon>Phasmatidae</taxon>
        <taxon>Eurycanthinae</taxon>
        <taxon>Dryococelus</taxon>
    </lineage>
</organism>
<sequence length="328" mass="36264">MESRFCQTEIPRASLTRFHQQTFAFKKCAAIIGDNLIGPCILPLRLICNLHLRFLKDTLLQHLEDVRLNIRRRLRFQHSGMTPRCSRLGSNGSTAADPLHGPARSPDLASLDYLAKIGSKQMTPTRTIRDDTVHISANFVSMNGLDCHLTAIIAEVLEAGRFMLSLQLPSRLGQVNPLFMPLAFSQGTLCRFPAGTRSLSAVGVFRSSHERGECAPAHSRSRSEEAIRATRTHARLVPHRSYAQGVLCVRRGPVLDSGDWRHQLTFETGNLGLKTPSTGLTTVTGFTLALKCPASQCGDSSRAAVYMRCRLHAWQCTCVAVYMRGSVH</sequence>
<dbReference type="Proteomes" id="UP001159363">
    <property type="component" value="Chromosome 3"/>
</dbReference>
<gene>
    <name evidence="1" type="ORF">PR048_010447</name>
</gene>
<proteinExistence type="predicted"/>
<comment type="caution">
    <text evidence="1">The sequence shown here is derived from an EMBL/GenBank/DDBJ whole genome shotgun (WGS) entry which is preliminary data.</text>
</comment>
<accession>A0ABQ9I2S6</accession>
<evidence type="ECO:0000313" key="1">
    <source>
        <dbReference type="EMBL" id="KAJ8890938.1"/>
    </source>
</evidence>
<reference evidence="1 2" key="1">
    <citation type="submission" date="2023-02" db="EMBL/GenBank/DDBJ databases">
        <title>LHISI_Scaffold_Assembly.</title>
        <authorList>
            <person name="Stuart O.P."/>
            <person name="Cleave R."/>
            <person name="Magrath M.J.L."/>
            <person name="Mikheyev A.S."/>
        </authorList>
    </citation>
    <scope>NUCLEOTIDE SEQUENCE [LARGE SCALE GENOMIC DNA]</scope>
    <source>
        <strain evidence="1">Daus_M_001</strain>
        <tissue evidence="1">Leg muscle</tissue>
    </source>
</reference>
<protein>
    <submittedName>
        <fullName evidence="1">Uncharacterized protein</fullName>
    </submittedName>
</protein>